<dbReference type="RefSeq" id="XP_005096021.1">
    <property type="nucleotide sequence ID" value="XM_005095964.3"/>
</dbReference>
<name>A0ABM0JKR4_APLCA</name>
<dbReference type="InterPro" id="IPR029071">
    <property type="entry name" value="Ubiquitin-like_domsf"/>
</dbReference>
<evidence type="ECO:0000313" key="2">
    <source>
        <dbReference type="RefSeq" id="XP_005096021.1"/>
    </source>
</evidence>
<dbReference type="Proteomes" id="UP000694888">
    <property type="component" value="Unplaced"/>
</dbReference>
<sequence>MSAPENPRPEADDFIRCMFHLEVAATRTTIIQLADCSMRVSIGHLKEDLARYFGDPAGQVWSVEDRVFEDDRTFGSYCVDPSHDELRPLRIVVRISQPSE</sequence>
<organism evidence="1 2">
    <name type="scientific">Aplysia californica</name>
    <name type="common">California sea hare</name>
    <dbReference type="NCBI Taxonomy" id="6500"/>
    <lineage>
        <taxon>Eukaryota</taxon>
        <taxon>Metazoa</taxon>
        <taxon>Spiralia</taxon>
        <taxon>Lophotrochozoa</taxon>
        <taxon>Mollusca</taxon>
        <taxon>Gastropoda</taxon>
        <taxon>Heterobranchia</taxon>
        <taxon>Euthyneura</taxon>
        <taxon>Tectipleura</taxon>
        <taxon>Aplysiida</taxon>
        <taxon>Aplysioidea</taxon>
        <taxon>Aplysiidae</taxon>
        <taxon>Aplysia</taxon>
    </lineage>
</organism>
<keyword evidence="1" id="KW-1185">Reference proteome</keyword>
<reference evidence="2" key="1">
    <citation type="submission" date="2025-08" db="UniProtKB">
        <authorList>
            <consortium name="RefSeq"/>
        </authorList>
    </citation>
    <scope>IDENTIFICATION</scope>
</reference>
<dbReference type="GeneID" id="101862493"/>
<accession>A0ABM0JKR4</accession>
<proteinExistence type="predicted"/>
<gene>
    <name evidence="2" type="primary">LOC101862493</name>
</gene>
<dbReference type="SUPFAM" id="SSF54236">
    <property type="entry name" value="Ubiquitin-like"/>
    <property type="match status" value="1"/>
</dbReference>
<protein>
    <submittedName>
        <fullName evidence="2">Uncharacterized protein LOC101862493</fullName>
    </submittedName>
</protein>
<evidence type="ECO:0000313" key="1">
    <source>
        <dbReference type="Proteomes" id="UP000694888"/>
    </source>
</evidence>